<evidence type="ECO:0000313" key="2">
    <source>
        <dbReference type="Proteomes" id="UP000002945"/>
    </source>
</evidence>
<name>A9DN49_9FLAO</name>
<organism evidence="1 2">
    <name type="scientific">Kordia algicida OT-1</name>
    <dbReference type="NCBI Taxonomy" id="391587"/>
    <lineage>
        <taxon>Bacteria</taxon>
        <taxon>Pseudomonadati</taxon>
        <taxon>Bacteroidota</taxon>
        <taxon>Flavobacteriia</taxon>
        <taxon>Flavobacteriales</taxon>
        <taxon>Flavobacteriaceae</taxon>
        <taxon>Kordia</taxon>
    </lineage>
</organism>
<dbReference type="EMBL" id="ABIB01000002">
    <property type="protein sequence ID" value="EDP97112.1"/>
    <property type="molecule type" value="Genomic_DNA"/>
</dbReference>
<comment type="caution">
    <text evidence="1">The sequence shown here is derived from an EMBL/GenBank/DDBJ whole genome shotgun (WGS) entry which is preliminary data.</text>
</comment>
<dbReference type="Proteomes" id="UP000002945">
    <property type="component" value="Unassembled WGS sequence"/>
</dbReference>
<reference evidence="1 2" key="1">
    <citation type="journal article" date="2011" name="J. Bacteriol.">
        <title>Genome sequence of the algicidal bacterium Kordia algicida OT-1.</title>
        <authorList>
            <person name="Lee H.S."/>
            <person name="Kang S.G."/>
            <person name="Kwon K.K."/>
            <person name="Lee J.H."/>
            <person name="Kim S.J."/>
        </authorList>
    </citation>
    <scope>NUCLEOTIDE SEQUENCE [LARGE SCALE GENOMIC DNA]</scope>
    <source>
        <strain evidence="1 2">OT-1</strain>
    </source>
</reference>
<dbReference type="AlphaFoldDB" id="A9DN49"/>
<evidence type="ECO:0000313" key="1">
    <source>
        <dbReference type="EMBL" id="EDP97112.1"/>
    </source>
</evidence>
<proteinExistence type="predicted"/>
<accession>A9DN49</accession>
<dbReference type="HOGENOM" id="CLU_2752553_0_0_10"/>
<sequence>MIKVVMCLLMCKVFDKVFQDKNIYFMILNKKNPNQTTIDSCLHRNDSEKTTSKAIQNPILIHFQISKLPN</sequence>
<protein>
    <submittedName>
        <fullName evidence="1">Uncharacterized protein</fullName>
    </submittedName>
</protein>
<gene>
    <name evidence="1" type="ORF">KAOT1_18157</name>
</gene>
<keyword evidence="2" id="KW-1185">Reference proteome</keyword>